<dbReference type="KEGG" id="spaa:SPAPADRAFT_136686"/>
<dbReference type="EMBL" id="GL996501">
    <property type="protein sequence ID" value="EGW33489.1"/>
    <property type="molecule type" value="Genomic_DNA"/>
</dbReference>
<dbReference type="AlphaFoldDB" id="G3AMP4"/>
<proteinExistence type="predicted"/>
<sequence>MIRIIPRNRTLFRCQIVKPVSLLRWNSTASPFAYVQDFNQLSQKVNETITSSSTNETIISALKAFKMLQHSYPLQDQLDSKSKLTKDCLQIIDEVFSKDVQFSSELLKEILLLNLPTELNLKLINHYYRLNPDAVIDKETALVALRNALFNGDFFRAIKVSDVTVGHPNYIKKNQDILKKGFFKLVGSAAGITILTKLGINTAIETGMVSPAWQHIVALNSVLLTYLVNSTFLVSIVKFGRQMTSAGGDYLTWQKGTFYTHWFKHADEMLFGAKILEADRDLNGGQNNPEIVEELCRPAPIGAHGVTHSLSPGYDREGNKIRLLEAKDNLEDLTFQAYWMSGGDGFEWVEPDQDPAEIAWKDHIQQYHKPQLQGGGNNAGALKWADELIEKSSDEKELK</sequence>
<evidence type="ECO:0000313" key="2">
    <source>
        <dbReference type="EMBL" id="EGW33489.1"/>
    </source>
</evidence>
<keyword evidence="3" id="KW-1185">Reference proteome</keyword>
<dbReference type="OrthoDB" id="4089405at2759"/>
<organism evidence="3">
    <name type="scientific">Spathaspora passalidarum (strain NRRL Y-27907 / 11-Y1)</name>
    <dbReference type="NCBI Taxonomy" id="619300"/>
    <lineage>
        <taxon>Eukaryota</taxon>
        <taxon>Fungi</taxon>
        <taxon>Dikarya</taxon>
        <taxon>Ascomycota</taxon>
        <taxon>Saccharomycotina</taxon>
        <taxon>Pichiomycetes</taxon>
        <taxon>Debaryomycetaceae</taxon>
        <taxon>Spathaspora</taxon>
    </lineage>
</organism>
<protein>
    <submittedName>
        <fullName evidence="2">Uncharacterized protein</fullName>
    </submittedName>
</protein>
<dbReference type="eggNOG" id="ENOG502SB1Z">
    <property type="taxonomic scope" value="Eukaryota"/>
</dbReference>
<dbReference type="InParanoid" id="G3AMP4"/>
<keyword evidence="1" id="KW-1133">Transmembrane helix</keyword>
<feature type="transmembrane region" description="Helical" evidence="1">
    <location>
        <begin position="182"/>
        <end position="200"/>
    </location>
</feature>
<dbReference type="HOGENOM" id="CLU_706188_0_0_1"/>
<keyword evidence="1" id="KW-0812">Transmembrane</keyword>
<keyword evidence="1" id="KW-0472">Membrane</keyword>
<dbReference type="OMA" id="DVTVGHP"/>
<dbReference type="GeneID" id="18869991"/>
<reference evidence="2 3" key="1">
    <citation type="journal article" date="2011" name="Proc. Natl. Acad. Sci. U.S.A.">
        <title>Comparative genomics of xylose-fermenting fungi for enhanced biofuel production.</title>
        <authorList>
            <person name="Wohlbach D.J."/>
            <person name="Kuo A."/>
            <person name="Sato T.K."/>
            <person name="Potts K.M."/>
            <person name="Salamov A.A."/>
            <person name="LaButti K.M."/>
            <person name="Sun H."/>
            <person name="Clum A."/>
            <person name="Pangilinan J.L."/>
            <person name="Lindquist E.A."/>
            <person name="Lucas S."/>
            <person name="Lapidus A."/>
            <person name="Jin M."/>
            <person name="Gunawan C."/>
            <person name="Balan V."/>
            <person name="Dale B.E."/>
            <person name="Jeffries T.W."/>
            <person name="Zinkel R."/>
            <person name="Barry K.W."/>
            <person name="Grigoriev I.V."/>
            <person name="Gasch A.P."/>
        </authorList>
    </citation>
    <scope>NUCLEOTIDE SEQUENCE [LARGE SCALE GENOMIC DNA]</scope>
    <source>
        <strain evidence="3">NRRL Y-27907 / 11-Y1</strain>
    </source>
</reference>
<accession>G3AMP4</accession>
<dbReference type="Proteomes" id="UP000000709">
    <property type="component" value="Unassembled WGS sequence"/>
</dbReference>
<feature type="transmembrane region" description="Helical" evidence="1">
    <location>
        <begin position="212"/>
        <end position="237"/>
    </location>
</feature>
<evidence type="ECO:0000256" key="1">
    <source>
        <dbReference type="SAM" id="Phobius"/>
    </source>
</evidence>
<dbReference type="RefSeq" id="XP_007375004.1">
    <property type="nucleotide sequence ID" value="XM_007374942.1"/>
</dbReference>
<name>G3AMP4_SPAPN</name>
<evidence type="ECO:0000313" key="3">
    <source>
        <dbReference type="Proteomes" id="UP000000709"/>
    </source>
</evidence>
<gene>
    <name evidence="2" type="ORF">SPAPADRAFT_136686</name>
</gene>